<protein>
    <recommendedName>
        <fullName evidence="3">CCAAT-binding factor domain-containing protein</fullName>
    </recommendedName>
</protein>
<dbReference type="STRING" id="931890.G8JWN8"/>
<dbReference type="EMBL" id="CP002503">
    <property type="protein sequence ID" value="AET41253.1"/>
    <property type="molecule type" value="Genomic_DNA"/>
</dbReference>
<feature type="region of interest" description="Disordered" evidence="2">
    <location>
        <begin position="476"/>
        <end position="512"/>
    </location>
</feature>
<dbReference type="AlphaFoldDB" id="G8JWN8"/>
<dbReference type="GO" id="GO:0042802">
    <property type="term" value="F:identical protein binding"/>
    <property type="evidence" value="ECO:0007669"/>
    <property type="project" value="EnsemblFungi"/>
</dbReference>
<dbReference type="PANTHER" id="PTHR12048">
    <property type="entry name" value="CCAAT-BINDING FACTOR-RELATED"/>
    <property type="match status" value="1"/>
</dbReference>
<evidence type="ECO:0000313" key="5">
    <source>
        <dbReference type="Proteomes" id="UP000006790"/>
    </source>
</evidence>
<dbReference type="GO" id="GO:0030690">
    <property type="term" value="C:Noc1p-Noc2p complex"/>
    <property type="evidence" value="ECO:0007669"/>
    <property type="project" value="EnsemblFungi"/>
</dbReference>
<dbReference type="eggNOG" id="KOG2038">
    <property type="taxonomic scope" value="Eukaryota"/>
</dbReference>
<feature type="compositionally biased region" description="Acidic residues" evidence="2">
    <location>
        <begin position="138"/>
        <end position="153"/>
    </location>
</feature>
<dbReference type="InterPro" id="IPR005612">
    <property type="entry name" value="CCAAT-binding_factor"/>
</dbReference>
<accession>G8JWN8</accession>
<dbReference type="GO" id="GO:0005730">
    <property type="term" value="C:nucleolus"/>
    <property type="evidence" value="ECO:0007669"/>
    <property type="project" value="EnsemblFungi"/>
</dbReference>
<dbReference type="SUPFAM" id="SSF48371">
    <property type="entry name" value="ARM repeat"/>
    <property type="match status" value="1"/>
</dbReference>
<feature type="region of interest" description="Disordered" evidence="2">
    <location>
        <begin position="833"/>
        <end position="854"/>
    </location>
</feature>
<sequence>MSLDISKLKEKVSAKLEGVKGKDGKRGKAGKQKDVMETMVKTGKDDGGSVRGGLSEELREEAFALGASEQDLVLVEGLSDDEQSELEFGDDGDGVEDPEFQGDFKALLKTMGFDKIRQAEHVEEKDASLSSDSNHDSEPDEEDAAEPDEEEFQETFNQQEKENTDMITDTHFVHSDKLAVPCDVAWYDIPLDLAIEQEYHPLTAEQMQKLYVRGKEALEADNTVYFEEFTNNSSQRKFMSQILTDGTLNDKISALTLLIQESPLHNIKSMDMMLGFCNKKSRNSALQALNALKDLFLSGLLPDRKLKYFKNQPLSMLLSKRTLAILYFEDYLKQAFFKMLETLEKLTHDPLIHVRTQVLTTIFDLLAAKPEQEFNLLRLGCNKLGDIDNKVSSKASYQLLKLEQAHPNMKAIIVNAVIDVALKPSASYHGTYYSVLTLNQTILKKSESQLANHLIKSYFTLFEKYLIRTDPENKEVNGDQSIQSVKSHEERRKKNFKKGKNGGRSIKHTETENDLVAEKNTKLFSAILTGLNRAFPFASMSPQVYEEHLETLFKITHSSNFNTSVQALVLIYQVITKASVNPDRYYRTLYESLLDSRLANSSKQAIYLNLLYKSLKNDTDVARVDAFMKRIMQVCLNWLNIGAVSGMLYLLLQLLQHIPQSRNLLLNTPVDHEYLSDTDKTPTENADITNNTKHNNTYDPRKRDPKHANAQSTSLWETTHFLNHYHPTVNAYANSLCTNSPLAKPDLALYSLAHFLDRFVYRNAKQKPVTRGSSIMQPLSCAYTGSLLVRSSDSPVHHALPPNTEDWLSKKVSEIRPDEHFFYHYFTTKSSAVRTTTSKDTRNNTHFDVNDDDDLDENDVWDALVKSRPDVEGETDSDSENDLLSDTWSSEEEESHLSFSSIEDTENETDNNDDDNNNKNNTEHHQSSNLDVVTDADADTDADRFKSARVHALPEGNKKDSKHKNKRQKPNTMRDLPTFAAVEDYAQYLSETDTD</sequence>
<feature type="compositionally biased region" description="Acidic residues" evidence="2">
    <location>
        <begin position="903"/>
        <end position="915"/>
    </location>
</feature>
<organism evidence="4 5">
    <name type="scientific">Eremothecium cymbalariae (strain CBS 270.75 / DBVPG 7215 / KCTC 17166 / NRRL Y-17582)</name>
    <name type="common">Yeast</name>
    <dbReference type="NCBI Taxonomy" id="931890"/>
    <lineage>
        <taxon>Eukaryota</taxon>
        <taxon>Fungi</taxon>
        <taxon>Dikarya</taxon>
        <taxon>Ascomycota</taxon>
        <taxon>Saccharomycotina</taxon>
        <taxon>Saccharomycetes</taxon>
        <taxon>Saccharomycetales</taxon>
        <taxon>Saccharomycetaceae</taxon>
        <taxon>Eremothecium</taxon>
    </lineage>
</organism>
<feature type="region of interest" description="Disordered" evidence="2">
    <location>
        <begin position="121"/>
        <end position="156"/>
    </location>
</feature>
<dbReference type="InterPro" id="IPR016024">
    <property type="entry name" value="ARM-type_fold"/>
</dbReference>
<evidence type="ECO:0000259" key="3">
    <source>
        <dbReference type="Pfam" id="PF03914"/>
    </source>
</evidence>
<feature type="compositionally biased region" description="Basic residues" evidence="2">
    <location>
        <begin position="960"/>
        <end position="969"/>
    </location>
</feature>
<dbReference type="Proteomes" id="UP000006790">
    <property type="component" value="Chromosome 7"/>
</dbReference>
<comment type="similarity">
    <text evidence="1">Belongs to the CBF/MAK21 family.</text>
</comment>
<evidence type="ECO:0000256" key="1">
    <source>
        <dbReference type="ARBA" id="ARBA00007797"/>
    </source>
</evidence>
<gene>
    <name evidence="4" type="ordered locus">Ecym_7432</name>
</gene>
<dbReference type="GO" id="GO:0000027">
    <property type="term" value="P:ribosomal large subunit assembly"/>
    <property type="evidence" value="ECO:0007669"/>
    <property type="project" value="EnsemblFungi"/>
</dbReference>
<dbReference type="OrthoDB" id="28947at2759"/>
<feature type="compositionally biased region" description="Basic and acidic residues" evidence="2">
    <location>
        <begin position="837"/>
        <end position="849"/>
    </location>
</feature>
<feature type="region of interest" description="Disordered" evidence="2">
    <location>
        <begin position="867"/>
        <end position="979"/>
    </location>
</feature>
<feature type="region of interest" description="Disordered" evidence="2">
    <location>
        <begin position="79"/>
        <end position="98"/>
    </location>
</feature>
<name>G8JWN8_ERECY</name>
<dbReference type="Pfam" id="PF03914">
    <property type="entry name" value="CBF"/>
    <property type="match status" value="1"/>
</dbReference>
<feature type="compositionally biased region" description="Basic and acidic residues" evidence="2">
    <location>
        <begin position="121"/>
        <end position="137"/>
    </location>
</feature>
<dbReference type="HOGENOM" id="CLU_003417_0_0_1"/>
<feature type="region of interest" description="Disordered" evidence="2">
    <location>
        <begin position="17"/>
        <end position="52"/>
    </location>
</feature>
<dbReference type="GeneID" id="11472657"/>
<feature type="compositionally biased region" description="Polar residues" evidence="2">
    <location>
        <begin position="683"/>
        <end position="698"/>
    </location>
</feature>
<keyword evidence="5" id="KW-1185">Reference proteome</keyword>
<dbReference type="FunCoup" id="G8JWN8">
    <property type="interactions" value="993"/>
</dbReference>
<proteinExistence type="inferred from homology"/>
<dbReference type="OMA" id="NKLGHPN"/>
<feature type="compositionally biased region" description="Acidic residues" evidence="2">
    <location>
        <begin position="872"/>
        <end position="894"/>
    </location>
</feature>
<dbReference type="PANTHER" id="PTHR12048:SF0">
    <property type="entry name" value="CCAAT_ENHANCER-BINDING PROTEIN ZETA"/>
    <property type="match status" value="1"/>
</dbReference>
<dbReference type="RefSeq" id="XP_003648070.1">
    <property type="nucleotide sequence ID" value="XM_003648022.1"/>
</dbReference>
<reference evidence="5" key="1">
    <citation type="journal article" date="2012" name="G3 (Bethesda)">
        <title>Pichia sorbitophila, an interspecies yeast hybrid reveals early steps of genome resolution following polyploidization.</title>
        <authorList>
            <person name="Leh Louis V."/>
            <person name="Despons L."/>
            <person name="Friedrich A."/>
            <person name="Martin T."/>
            <person name="Durrens P."/>
            <person name="Casaregola S."/>
            <person name="Neuveglise C."/>
            <person name="Fairhead C."/>
            <person name="Marck C."/>
            <person name="Cruz J.A."/>
            <person name="Straub M.L."/>
            <person name="Kugler V."/>
            <person name="Sacerdot C."/>
            <person name="Uzunov Z."/>
            <person name="Thierry A."/>
            <person name="Weiss S."/>
            <person name="Bleykasten C."/>
            <person name="De Montigny J."/>
            <person name="Jacques N."/>
            <person name="Jung P."/>
            <person name="Lemaire M."/>
            <person name="Mallet S."/>
            <person name="Morel G."/>
            <person name="Richard G.F."/>
            <person name="Sarkar A."/>
            <person name="Savel G."/>
            <person name="Schacherer J."/>
            <person name="Seret M.L."/>
            <person name="Talla E."/>
            <person name="Samson G."/>
            <person name="Jubin C."/>
            <person name="Poulain J."/>
            <person name="Vacherie B."/>
            <person name="Barbe V."/>
            <person name="Pelletier E."/>
            <person name="Sherman D.J."/>
            <person name="Westhof E."/>
            <person name="Weissenbach J."/>
            <person name="Baret P.V."/>
            <person name="Wincker P."/>
            <person name="Gaillardin C."/>
            <person name="Dujon B."/>
            <person name="Souciet J.L."/>
        </authorList>
    </citation>
    <scope>NUCLEOTIDE SEQUENCE [LARGE SCALE GENOMIC DNA]</scope>
    <source>
        <strain evidence="5">CBS 270.75 / DBVPG 7215 / KCTC 17166 / NRRL Y-17582</strain>
    </source>
</reference>
<feature type="region of interest" description="Disordered" evidence="2">
    <location>
        <begin position="676"/>
        <end position="710"/>
    </location>
</feature>
<dbReference type="InterPro" id="IPR040155">
    <property type="entry name" value="CEBPZ/Mak21-like"/>
</dbReference>
<feature type="domain" description="CCAAT-binding factor" evidence="3">
    <location>
        <begin position="564"/>
        <end position="733"/>
    </location>
</feature>
<dbReference type="KEGG" id="erc:Ecym_7432"/>
<evidence type="ECO:0000313" key="4">
    <source>
        <dbReference type="EMBL" id="AET41253.1"/>
    </source>
</evidence>
<dbReference type="InParanoid" id="G8JWN8"/>
<evidence type="ECO:0000256" key="2">
    <source>
        <dbReference type="SAM" id="MobiDB-lite"/>
    </source>
</evidence>